<dbReference type="AlphaFoldDB" id="A0A0A0B9V0"/>
<sequence>MITAEQLRRRRLSTTYRSDGYDAAQVDLYLDLAAETLASLEAGRAGSAGAAQMLLREIRTATFPGRTSGSGYESVQVEALRAGVVAALESHVGTPGATPSSSTPSTAPSSSTPSAAPTALTPTAVPAAPLAEEPATTPPLPPVLTGAPLGRPAPGESLGSVGTLGAVVGWGTPSGARGSLSAYELVVQLQTARTQLLGAATDRLVLRTASGELLGVATVGPTEHGVVLTTEH</sequence>
<name>A0A0A0B9V0_9CELL</name>
<dbReference type="Proteomes" id="UP000029833">
    <property type="component" value="Unassembled WGS sequence"/>
</dbReference>
<feature type="region of interest" description="Disordered" evidence="1">
    <location>
        <begin position="92"/>
        <end position="156"/>
    </location>
</feature>
<proteinExistence type="predicted"/>
<feature type="compositionally biased region" description="Low complexity" evidence="1">
    <location>
        <begin position="94"/>
        <end position="135"/>
    </location>
</feature>
<dbReference type="EMBL" id="AXNT01000069">
    <property type="protein sequence ID" value="KGM02041.1"/>
    <property type="molecule type" value="Genomic_DNA"/>
</dbReference>
<evidence type="ECO:0008006" key="4">
    <source>
        <dbReference type="Google" id="ProtNLM"/>
    </source>
</evidence>
<keyword evidence="3" id="KW-1185">Reference proteome</keyword>
<evidence type="ECO:0000313" key="3">
    <source>
        <dbReference type="Proteomes" id="UP000029833"/>
    </source>
</evidence>
<evidence type="ECO:0000313" key="2">
    <source>
        <dbReference type="EMBL" id="KGM02041.1"/>
    </source>
</evidence>
<dbReference type="NCBIfam" id="TIGR03544">
    <property type="entry name" value="DivI1A_domain"/>
    <property type="match status" value="1"/>
</dbReference>
<dbReference type="InterPro" id="IPR019933">
    <property type="entry name" value="DivIVA_domain"/>
</dbReference>
<comment type="caution">
    <text evidence="2">The sequence shown here is derived from an EMBL/GenBank/DDBJ whole genome shotgun (WGS) entry which is preliminary data.</text>
</comment>
<dbReference type="RefSeq" id="WP_034630173.1">
    <property type="nucleotide sequence ID" value="NZ_AXNT01000069.1"/>
</dbReference>
<organism evidence="2 3">
    <name type="scientific">Cellulomonas cellasea DSM 20118</name>
    <dbReference type="NCBI Taxonomy" id="1408250"/>
    <lineage>
        <taxon>Bacteria</taxon>
        <taxon>Bacillati</taxon>
        <taxon>Actinomycetota</taxon>
        <taxon>Actinomycetes</taxon>
        <taxon>Micrococcales</taxon>
        <taxon>Cellulomonadaceae</taxon>
        <taxon>Cellulomonas</taxon>
    </lineage>
</organism>
<reference evidence="2 3" key="1">
    <citation type="submission" date="2013-10" db="EMBL/GenBank/DDBJ databases">
        <authorList>
            <person name="Wang G."/>
            <person name="Zhuang W."/>
        </authorList>
    </citation>
    <scope>NUCLEOTIDE SEQUENCE [LARGE SCALE GENOMIC DNA]</scope>
    <source>
        <strain evidence="2 3">DSM 20118</strain>
    </source>
</reference>
<evidence type="ECO:0000256" key="1">
    <source>
        <dbReference type="SAM" id="MobiDB-lite"/>
    </source>
</evidence>
<gene>
    <name evidence="2" type="ORF">Q760_15795</name>
</gene>
<protein>
    <recommendedName>
        <fullName evidence="4">DivIVA domain-containing protein</fullName>
    </recommendedName>
</protein>
<accession>A0A0A0B9V0</accession>